<sequence>MILDGKLSARVAEIELLNPTLKRFRFVPETGGVFPTSPPGAHVLVTLRGPDRVWQNAYSLVTPPDQRDHYAIVVRRVPDSRGGSHFLHDRLKIGDAVELSAPASLFPIASLARKHILIAGGIGLTPFLSYRPVLASRGAAYELHQFCAPDEVETFRALLGDDAAGVDVHGVGRGERPDLAAILADQPLGTHVYTCGPQGLMDAVEETARGRGWTPHAIHRESFGGAKGGEPFTVTLARSGRSIAVGASQTLLEALEGEGIEAPCLCRGGACGVCLLPLVDGIPDHRDHVLSDAEKAEGRLIATCVSRARSETLVLDF</sequence>
<proteinExistence type="predicted"/>
<protein>
    <submittedName>
        <fullName evidence="9">Phthalate dioxygenase reductase</fullName>
        <ecNumber evidence="9">1.-.-.-</ecNumber>
    </submittedName>
</protein>
<keyword evidence="3" id="KW-0479">Metal-binding</keyword>
<evidence type="ECO:0000256" key="3">
    <source>
        <dbReference type="ARBA" id="ARBA00022723"/>
    </source>
</evidence>
<feature type="domain" description="FAD-binding FR-type" evidence="8">
    <location>
        <begin position="4"/>
        <end position="109"/>
    </location>
</feature>
<dbReference type="GO" id="GO:0051537">
    <property type="term" value="F:2 iron, 2 sulfur cluster binding"/>
    <property type="evidence" value="ECO:0007669"/>
    <property type="project" value="UniProtKB-KW"/>
</dbReference>
<dbReference type="CDD" id="cd00207">
    <property type="entry name" value="fer2"/>
    <property type="match status" value="1"/>
</dbReference>
<reference evidence="9" key="1">
    <citation type="submission" date="2019-12" db="EMBL/GenBank/DDBJ databases">
        <authorList>
            <person name="Cremers G."/>
        </authorList>
    </citation>
    <scope>NUCLEOTIDE SEQUENCE</scope>
    <source>
        <strain evidence="9">Mbul1</strain>
    </source>
</reference>
<dbReference type="InterPro" id="IPR001041">
    <property type="entry name" value="2Fe-2S_ferredoxin-type"/>
</dbReference>
<dbReference type="PANTHER" id="PTHR47354">
    <property type="entry name" value="NADH OXIDOREDUCTASE HCR"/>
    <property type="match status" value="1"/>
</dbReference>
<evidence type="ECO:0000259" key="8">
    <source>
        <dbReference type="PROSITE" id="PS51384"/>
    </source>
</evidence>
<dbReference type="PROSITE" id="PS51085">
    <property type="entry name" value="2FE2S_FER_2"/>
    <property type="match status" value="1"/>
</dbReference>
<dbReference type="GO" id="GO:0046872">
    <property type="term" value="F:metal ion binding"/>
    <property type="evidence" value="ECO:0007669"/>
    <property type="project" value="UniProtKB-KW"/>
</dbReference>
<dbReference type="Gene3D" id="3.10.20.30">
    <property type="match status" value="1"/>
</dbReference>
<keyword evidence="2" id="KW-0001">2Fe-2S</keyword>
<dbReference type="InterPro" id="IPR008333">
    <property type="entry name" value="Cbr1-like_FAD-bd_dom"/>
</dbReference>
<evidence type="ECO:0000256" key="2">
    <source>
        <dbReference type="ARBA" id="ARBA00022714"/>
    </source>
</evidence>
<dbReference type="Gene3D" id="3.40.50.80">
    <property type="entry name" value="Nucleotide-binding domain of ferredoxin-NADP reductase (FNR) module"/>
    <property type="match status" value="1"/>
</dbReference>
<dbReference type="GO" id="GO:0051213">
    <property type="term" value="F:dioxygenase activity"/>
    <property type="evidence" value="ECO:0007669"/>
    <property type="project" value="UniProtKB-KW"/>
</dbReference>
<dbReference type="SUPFAM" id="SSF54292">
    <property type="entry name" value="2Fe-2S ferredoxin-like"/>
    <property type="match status" value="1"/>
</dbReference>
<evidence type="ECO:0000256" key="4">
    <source>
        <dbReference type="ARBA" id="ARBA00023002"/>
    </source>
</evidence>
<dbReference type="InterPro" id="IPR017927">
    <property type="entry name" value="FAD-bd_FR_type"/>
</dbReference>
<dbReference type="PRINTS" id="PR00409">
    <property type="entry name" value="PHDIOXRDTASE"/>
</dbReference>
<dbReference type="InterPro" id="IPR012675">
    <property type="entry name" value="Beta-grasp_dom_sf"/>
</dbReference>
<dbReference type="AlphaFoldDB" id="A0A679JH73"/>
<dbReference type="PROSITE" id="PS00197">
    <property type="entry name" value="2FE2S_FER_1"/>
    <property type="match status" value="1"/>
</dbReference>
<keyword evidence="9" id="KW-0223">Dioxygenase</keyword>
<dbReference type="InterPro" id="IPR036010">
    <property type="entry name" value="2Fe-2S_ferredoxin-like_sf"/>
</dbReference>
<evidence type="ECO:0000259" key="7">
    <source>
        <dbReference type="PROSITE" id="PS51085"/>
    </source>
</evidence>
<dbReference type="SUPFAM" id="SSF63380">
    <property type="entry name" value="Riboflavin synthase domain-like"/>
    <property type="match status" value="1"/>
</dbReference>
<dbReference type="PANTHER" id="PTHR47354:SF1">
    <property type="entry name" value="CARNITINE MONOOXYGENASE REDUCTASE SUBUNIT"/>
    <property type="match status" value="1"/>
</dbReference>
<dbReference type="Gene3D" id="2.40.30.10">
    <property type="entry name" value="Translation factors"/>
    <property type="match status" value="1"/>
</dbReference>
<accession>A0A679JH73</accession>
<evidence type="ECO:0000256" key="1">
    <source>
        <dbReference type="ARBA" id="ARBA00022630"/>
    </source>
</evidence>
<gene>
    <name evidence="9" type="primary">ophA1</name>
    <name evidence="9" type="ORF">MBUL_03115</name>
</gene>
<keyword evidence="1" id="KW-0285">Flavoprotein</keyword>
<dbReference type="PROSITE" id="PS51384">
    <property type="entry name" value="FAD_FR"/>
    <property type="match status" value="1"/>
</dbReference>
<dbReference type="SUPFAM" id="SSF52343">
    <property type="entry name" value="Ferredoxin reductase-like, C-terminal NADP-linked domain"/>
    <property type="match status" value="1"/>
</dbReference>
<name>A0A679JH73_9HYPH</name>
<organism evidence="9">
    <name type="scientific">Methylobacterium bullatum</name>
    <dbReference type="NCBI Taxonomy" id="570505"/>
    <lineage>
        <taxon>Bacteria</taxon>
        <taxon>Pseudomonadati</taxon>
        <taxon>Pseudomonadota</taxon>
        <taxon>Alphaproteobacteria</taxon>
        <taxon>Hyphomicrobiales</taxon>
        <taxon>Methylobacteriaceae</taxon>
        <taxon>Methylobacterium</taxon>
    </lineage>
</organism>
<evidence type="ECO:0000256" key="6">
    <source>
        <dbReference type="ARBA" id="ARBA00023014"/>
    </source>
</evidence>
<keyword evidence="5" id="KW-0408">Iron</keyword>
<dbReference type="Pfam" id="PF00970">
    <property type="entry name" value="FAD_binding_6"/>
    <property type="match status" value="1"/>
</dbReference>
<dbReference type="InterPro" id="IPR006058">
    <property type="entry name" value="2Fe2S_fd_BS"/>
</dbReference>
<dbReference type="InterPro" id="IPR039261">
    <property type="entry name" value="FNR_nucleotide-bd"/>
</dbReference>
<dbReference type="InterPro" id="IPR017938">
    <property type="entry name" value="Riboflavin_synthase-like_b-brl"/>
</dbReference>
<dbReference type="EMBL" id="LR743504">
    <property type="protein sequence ID" value="CAA2105283.1"/>
    <property type="molecule type" value="Genomic_DNA"/>
</dbReference>
<keyword evidence="4 9" id="KW-0560">Oxidoreductase</keyword>
<dbReference type="CDD" id="cd06185">
    <property type="entry name" value="PDR_like"/>
    <property type="match status" value="1"/>
</dbReference>
<keyword evidence="6" id="KW-0411">Iron-sulfur</keyword>
<evidence type="ECO:0000313" key="9">
    <source>
        <dbReference type="EMBL" id="CAA2105283.1"/>
    </source>
</evidence>
<feature type="domain" description="2Fe-2S ferredoxin-type" evidence="7">
    <location>
        <begin position="232"/>
        <end position="317"/>
    </location>
</feature>
<evidence type="ECO:0000256" key="5">
    <source>
        <dbReference type="ARBA" id="ARBA00023004"/>
    </source>
</evidence>
<dbReference type="InterPro" id="IPR050415">
    <property type="entry name" value="MRET"/>
</dbReference>
<dbReference type="Pfam" id="PF00111">
    <property type="entry name" value="Fer2"/>
    <property type="match status" value="1"/>
</dbReference>
<dbReference type="EC" id="1.-.-.-" evidence="9"/>